<keyword evidence="10" id="KW-1185">Reference proteome</keyword>
<evidence type="ECO:0000313" key="8">
    <source>
        <dbReference type="EMBL" id="SBT26267.1"/>
    </source>
</evidence>
<evidence type="ECO:0000256" key="2">
    <source>
        <dbReference type="ARBA" id="ARBA00007553"/>
    </source>
</evidence>
<comment type="catalytic activity">
    <reaction evidence="1">
        <text>Hydrolyzes the link between N-acetylmuramoyl residues and L-amino acid residues in certain cell-wall glycopeptides.</text>
        <dbReference type="EC" id="3.5.1.28"/>
    </reaction>
</comment>
<dbReference type="Gene3D" id="1.10.101.10">
    <property type="entry name" value="PGBD-like superfamily/PGBD"/>
    <property type="match status" value="1"/>
</dbReference>
<dbReference type="InterPro" id="IPR002477">
    <property type="entry name" value="Peptidoglycan-bd-like"/>
</dbReference>
<evidence type="ECO:0000256" key="5">
    <source>
        <dbReference type="ARBA" id="ARBA00023316"/>
    </source>
</evidence>
<comment type="similarity">
    <text evidence="2">Belongs to the N-acetylmuramoyl-L-alanine amidase 2 family.</text>
</comment>
<evidence type="ECO:0000313" key="10">
    <source>
        <dbReference type="Proteomes" id="UP000078558"/>
    </source>
</evidence>
<evidence type="ECO:0000256" key="1">
    <source>
        <dbReference type="ARBA" id="ARBA00001561"/>
    </source>
</evidence>
<dbReference type="PROSITE" id="PS51257">
    <property type="entry name" value="PROKAR_LIPOPROTEIN"/>
    <property type="match status" value="1"/>
</dbReference>
<dbReference type="Pfam" id="PF01471">
    <property type="entry name" value="PG_binding_1"/>
    <property type="match status" value="1"/>
</dbReference>
<name>A0A1C3K4G1_9BURK</name>
<reference evidence="8 10" key="1">
    <citation type="submission" date="2016-06" db="EMBL/GenBank/DDBJ databases">
        <authorList>
            <person name="Kjaerup R.B."/>
            <person name="Dalgaard T.S."/>
            <person name="Juul-Madsen H.R."/>
        </authorList>
    </citation>
    <scope>NUCLEOTIDE SEQUENCE [LARGE SCALE GENOMIC DNA]</scope>
    <source>
        <strain evidence="8">Orrdi1</strain>
    </source>
</reference>
<dbReference type="GO" id="GO:0009253">
    <property type="term" value="P:peptidoglycan catabolic process"/>
    <property type="evidence" value="ECO:0007669"/>
    <property type="project" value="InterPro"/>
</dbReference>
<dbReference type="Pfam" id="PF01510">
    <property type="entry name" value="Amidase_2"/>
    <property type="match status" value="1"/>
</dbReference>
<dbReference type="RefSeq" id="WP_082985372.1">
    <property type="nucleotide sequence ID" value="NZ_LT907988.1"/>
</dbReference>
<dbReference type="STRING" id="1851544.ODI_00822"/>
<dbReference type="FunFam" id="3.40.80.10:FF:000003">
    <property type="entry name" value="N-acetylmuramoyl-L-alanine amidase"/>
    <property type="match status" value="1"/>
</dbReference>
<keyword evidence="5" id="KW-0961">Cell wall biogenesis/degradation</keyword>
<dbReference type="InterPro" id="IPR036505">
    <property type="entry name" value="Amidase/PGRP_sf"/>
</dbReference>
<dbReference type="KEGG" id="odi:ODI_R1417"/>
<dbReference type="InterPro" id="IPR036366">
    <property type="entry name" value="PGBDSf"/>
</dbReference>
<dbReference type="EMBL" id="FLRC01000031">
    <property type="protein sequence ID" value="SBT26267.1"/>
    <property type="molecule type" value="Genomic_DNA"/>
</dbReference>
<keyword evidence="6" id="KW-0732">Signal</keyword>
<dbReference type="InterPro" id="IPR051206">
    <property type="entry name" value="NAMLAA_amidase_2"/>
</dbReference>
<dbReference type="SUPFAM" id="SSF55846">
    <property type="entry name" value="N-acetylmuramoyl-L-alanine amidase-like"/>
    <property type="match status" value="1"/>
</dbReference>
<dbReference type="EC" id="3.5.1.28" evidence="3"/>
<dbReference type="GO" id="GO:0019867">
    <property type="term" value="C:outer membrane"/>
    <property type="evidence" value="ECO:0007669"/>
    <property type="project" value="TreeGrafter"/>
</dbReference>
<protein>
    <recommendedName>
        <fullName evidence="3">N-acetylmuramoyl-L-alanine amidase</fullName>
        <ecNumber evidence="3">3.5.1.28</ecNumber>
    </recommendedName>
</protein>
<evidence type="ECO:0000256" key="4">
    <source>
        <dbReference type="ARBA" id="ARBA00022801"/>
    </source>
</evidence>
<organism evidence="8 10">
    <name type="scientific">Orrella dioscoreae</name>
    <dbReference type="NCBI Taxonomy" id="1851544"/>
    <lineage>
        <taxon>Bacteria</taxon>
        <taxon>Pseudomonadati</taxon>
        <taxon>Pseudomonadota</taxon>
        <taxon>Betaproteobacteria</taxon>
        <taxon>Burkholderiales</taxon>
        <taxon>Alcaligenaceae</taxon>
        <taxon>Orrella</taxon>
    </lineage>
</organism>
<dbReference type="Proteomes" id="UP000078558">
    <property type="component" value="Chromosome I"/>
</dbReference>
<evidence type="ECO:0000256" key="3">
    <source>
        <dbReference type="ARBA" id="ARBA00011901"/>
    </source>
</evidence>
<feature type="signal peptide" evidence="6">
    <location>
        <begin position="1"/>
        <end position="21"/>
    </location>
</feature>
<accession>A0A1C3K4G1</accession>
<dbReference type="CDD" id="cd06583">
    <property type="entry name" value="PGRP"/>
    <property type="match status" value="1"/>
</dbReference>
<dbReference type="SUPFAM" id="SSF47090">
    <property type="entry name" value="PGBD-like"/>
    <property type="match status" value="1"/>
</dbReference>
<feature type="chain" id="PRO_5015062682" description="N-acetylmuramoyl-L-alanine amidase" evidence="6">
    <location>
        <begin position="22"/>
        <end position="269"/>
    </location>
</feature>
<gene>
    <name evidence="8" type="ORF">ODI_00822</name>
    <name evidence="9" type="ORF">ODI_R1417</name>
</gene>
<reference evidence="9 10" key="2">
    <citation type="submission" date="2017-08" db="EMBL/GenBank/DDBJ databases">
        <authorList>
            <person name="de Groot N.N."/>
        </authorList>
    </citation>
    <scope>NUCLEOTIDE SEQUENCE [LARGE SCALE GENOMIC DNA]</scope>
    <source>
        <strain evidence="9">Orrdi1</strain>
    </source>
</reference>
<dbReference type="PANTHER" id="PTHR30417:SF1">
    <property type="entry name" value="N-ACETYLMURAMOYL-L-ALANINE AMIDASE AMID"/>
    <property type="match status" value="1"/>
</dbReference>
<evidence type="ECO:0000256" key="6">
    <source>
        <dbReference type="SAM" id="SignalP"/>
    </source>
</evidence>
<proteinExistence type="inferred from homology"/>
<dbReference type="GO" id="GO:0071555">
    <property type="term" value="P:cell wall organization"/>
    <property type="evidence" value="ECO:0007669"/>
    <property type="project" value="UniProtKB-KW"/>
</dbReference>
<feature type="domain" description="N-acetylmuramoyl-L-alanine amidase" evidence="7">
    <location>
        <begin position="32"/>
        <end position="175"/>
    </location>
</feature>
<dbReference type="InterPro" id="IPR002502">
    <property type="entry name" value="Amidase_domain"/>
</dbReference>
<dbReference type="GO" id="GO:0008745">
    <property type="term" value="F:N-acetylmuramoyl-L-alanine amidase activity"/>
    <property type="evidence" value="ECO:0007669"/>
    <property type="project" value="UniProtKB-EC"/>
</dbReference>
<dbReference type="Gene3D" id="3.40.80.10">
    <property type="entry name" value="Peptidoglycan recognition protein-like"/>
    <property type="match status" value="1"/>
</dbReference>
<sequence length="269" mass="29471">MQAAARPLRALACLAALAVLAGCASGPRYPIDTSHTAVSQNSRVRFVVLHYTTASTERSLSILTRGRVSSHYLVTDDAPARILQLVDENRSAWHAGDSAWHGRTWLNNSSIGIEIVNPGWERDAAGVLHWRTPYSPSQIEALTELLRGIVRRHGIAPGNIVAHSDIAPGRKLDPGPLFPWRALAQAGLGRWYDEAAAAERQARYQREGVPDVAWFQAQLARVGYAPSRHGQADEDTLRALKAFQLHYRPSDFDGAFDAESAAILESLPD</sequence>
<evidence type="ECO:0000259" key="7">
    <source>
        <dbReference type="SMART" id="SM00644"/>
    </source>
</evidence>
<dbReference type="EMBL" id="LT907988">
    <property type="protein sequence ID" value="SOE48403.1"/>
    <property type="molecule type" value="Genomic_DNA"/>
</dbReference>
<dbReference type="AlphaFoldDB" id="A0A1C3K4G1"/>
<dbReference type="GO" id="GO:0009254">
    <property type="term" value="P:peptidoglycan turnover"/>
    <property type="evidence" value="ECO:0007669"/>
    <property type="project" value="TreeGrafter"/>
</dbReference>
<dbReference type="SMART" id="SM00644">
    <property type="entry name" value="Ami_2"/>
    <property type="match status" value="1"/>
</dbReference>
<keyword evidence="4 8" id="KW-0378">Hydrolase</keyword>
<evidence type="ECO:0000313" key="9">
    <source>
        <dbReference type="EMBL" id="SOE48403.1"/>
    </source>
</evidence>
<dbReference type="PANTHER" id="PTHR30417">
    <property type="entry name" value="N-ACETYLMURAMOYL-L-ALANINE AMIDASE AMID"/>
    <property type="match status" value="1"/>
</dbReference>
<dbReference type="InterPro" id="IPR036365">
    <property type="entry name" value="PGBD-like_sf"/>
</dbReference>